<dbReference type="NCBIfam" id="TIGR01509">
    <property type="entry name" value="HAD-SF-IA-v3"/>
    <property type="match status" value="1"/>
</dbReference>
<dbReference type="Proteomes" id="UP001595887">
    <property type="component" value="Unassembled WGS sequence"/>
</dbReference>
<proteinExistence type="predicted"/>
<dbReference type="InterPro" id="IPR036412">
    <property type="entry name" value="HAD-like_sf"/>
</dbReference>
<sequence>MTAALHQIDNWIFDLDNTLYPVSSGLHKLMDMRIRAFVGRTLGLDDDAAHRVQKDYFRNYGTTLSGLMAEHGTDPYEYLADVHDFSLSAIDDAPRLAEHLSALPGRKVIFTNADAPYAARVLDRLGLEGIFEQIIDIHTISYEPKPAQSAYDTLLEKTGIDPARSIFFEDMARNLLPAKKMGMQTVWIDSGWHESTWGHDGGGDDRFAHVDYRIDSLAGWLESAIETLQISAL</sequence>
<dbReference type="InterPro" id="IPR006439">
    <property type="entry name" value="HAD-SF_hydro_IA"/>
</dbReference>
<dbReference type="SFLD" id="SFLDG01129">
    <property type="entry name" value="C1.5:_HAD__Beta-PGM__Phosphata"/>
    <property type="match status" value="1"/>
</dbReference>
<dbReference type="EMBL" id="JBHSDH010000013">
    <property type="protein sequence ID" value="MFC4293040.1"/>
    <property type="molecule type" value="Genomic_DNA"/>
</dbReference>
<keyword evidence="2" id="KW-1185">Reference proteome</keyword>
<accession>A0ABV8RIH2</accession>
<organism evidence="1 2">
    <name type="scientific">Sphingorhabdus arenilitoris</name>
    <dbReference type="NCBI Taxonomy" id="1490041"/>
    <lineage>
        <taxon>Bacteria</taxon>
        <taxon>Pseudomonadati</taxon>
        <taxon>Pseudomonadota</taxon>
        <taxon>Alphaproteobacteria</taxon>
        <taxon>Sphingomonadales</taxon>
        <taxon>Sphingomonadaceae</taxon>
        <taxon>Sphingorhabdus</taxon>
    </lineage>
</organism>
<evidence type="ECO:0000313" key="2">
    <source>
        <dbReference type="Proteomes" id="UP001595887"/>
    </source>
</evidence>
<reference evidence="2" key="1">
    <citation type="journal article" date="2019" name="Int. J. Syst. Evol. Microbiol.">
        <title>The Global Catalogue of Microorganisms (GCM) 10K type strain sequencing project: providing services to taxonomists for standard genome sequencing and annotation.</title>
        <authorList>
            <consortium name="The Broad Institute Genomics Platform"/>
            <consortium name="The Broad Institute Genome Sequencing Center for Infectious Disease"/>
            <person name="Wu L."/>
            <person name="Ma J."/>
        </authorList>
    </citation>
    <scope>NUCLEOTIDE SEQUENCE [LARGE SCALE GENOMIC DNA]</scope>
    <source>
        <strain evidence="2">CECT 8531</strain>
    </source>
</reference>
<dbReference type="PRINTS" id="PR00413">
    <property type="entry name" value="HADHALOGNASE"/>
</dbReference>
<dbReference type="PANTHER" id="PTHR12725">
    <property type="entry name" value="HALOACID DEHALOGENASE-LIKE HYDROLASE"/>
    <property type="match status" value="1"/>
</dbReference>
<name>A0ABV8RIH2_9SPHN</name>
<dbReference type="SFLD" id="SFLDG01132">
    <property type="entry name" value="C1.5.3:_5'-Nucleotidase_Like"/>
    <property type="match status" value="1"/>
</dbReference>
<protein>
    <submittedName>
        <fullName evidence="1">Pyrimidine 5'-nucleotidase</fullName>
    </submittedName>
</protein>
<dbReference type="InterPro" id="IPR010237">
    <property type="entry name" value="Pyr-5-nucltdase"/>
</dbReference>
<dbReference type="Gene3D" id="3.40.50.1000">
    <property type="entry name" value="HAD superfamily/HAD-like"/>
    <property type="match status" value="1"/>
</dbReference>
<dbReference type="RefSeq" id="WP_381424225.1">
    <property type="nucleotide sequence ID" value="NZ_JBHSDH010000013.1"/>
</dbReference>
<evidence type="ECO:0000313" key="1">
    <source>
        <dbReference type="EMBL" id="MFC4293040.1"/>
    </source>
</evidence>
<dbReference type="NCBIfam" id="TIGR01993">
    <property type="entry name" value="Pyr-5-nucltdase"/>
    <property type="match status" value="1"/>
</dbReference>
<dbReference type="InterPro" id="IPR023214">
    <property type="entry name" value="HAD_sf"/>
</dbReference>
<dbReference type="Pfam" id="PF00702">
    <property type="entry name" value="Hydrolase"/>
    <property type="match status" value="1"/>
</dbReference>
<dbReference type="SUPFAM" id="SSF56784">
    <property type="entry name" value="HAD-like"/>
    <property type="match status" value="1"/>
</dbReference>
<dbReference type="PANTHER" id="PTHR12725:SF117">
    <property type="entry name" value="HALOACID DEHALOGENASE-LIKE HYDROLASE"/>
    <property type="match status" value="1"/>
</dbReference>
<gene>
    <name evidence="1" type="ORF">ACFOWX_11505</name>
</gene>
<comment type="caution">
    <text evidence="1">The sequence shown here is derived from an EMBL/GenBank/DDBJ whole genome shotgun (WGS) entry which is preliminary data.</text>
</comment>
<dbReference type="Gene3D" id="1.10.150.450">
    <property type="match status" value="1"/>
</dbReference>
<dbReference type="SFLD" id="SFLDS00003">
    <property type="entry name" value="Haloacid_Dehalogenase"/>
    <property type="match status" value="1"/>
</dbReference>